<dbReference type="Pfam" id="PF02698">
    <property type="entry name" value="DUF218"/>
    <property type="match status" value="1"/>
</dbReference>
<sequence>MDLYKMAKNINVLGDFLGKRDIDTLSSMALEEKYQISQTDLLILFGASIAYGCDVVGQAVSNKIAKNFMIVGGEGHTTESLRRIVHRAFPEIETAEKAEADIMSEYMKRKYGIDNILIERNSTNCGNNITYALDVMNQNNLSPNNIIIVQDATMQCRMEAGFRKYLQDTKVEVINFASYKVRVEVRNEKLAIEPSGIWGMWDIDRYISLLMGEIPRLSDDANGYGPNGKNYIAHVEIPVNVWEAFEQLKAEYGDSARIANPLYASKTHSTEFKSER</sequence>
<dbReference type="InterPro" id="IPR051599">
    <property type="entry name" value="Cell_Envelope_Assoc"/>
</dbReference>
<feature type="domain" description="DUF218" evidence="1">
    <location>
        <begin position="95"/>
        <end position="174"/>
    </location>
</feature>
<proteinExistence type="predicted"/>
<dbReference type="RefSeq" id="WP_220377083.1">
    <property type="nucleotide sequence ID" value="NZ_QRDZ01000008.1"/>
</dbReference>
<protein>
    <submittedName>
        <fullName evidence="2">DUF218 domain-containing protein</fullName>
    </submittedName>
</protein>
<reference evidence="2 3" key="1">
    <citation type="submission" date="2018-07" db="EMBL/GenBank/DDBJ databases">
        <title>Genomic Encyclopedia of Type Strains, Phase III (KMG-III): the genomes of soil and plant-associated and newly described type strains.</title>
        <authorList>
            <person name="Whitman W."/>
        </authorList>
    </citation>
    <scope>NUCLEOTIDE SEQUENCE [LARGE SCALE GENOMIC DNA]</scope>
    <source>
        <strain evidence="2 3">CECT 7287</strain>
    </source>
</reference>
<dbReference type="Gene3D" id="1.10.3620.10">
    <property type="entry name" value="YdcF like domain"/>
    <property type="match status" value="1"/>
</dbReference>
<dbReference type="InterPro" id="IPR014729">
    <property type="entry name" value="Rossmann-like_a/b/a_fold"/>
</dbReference>
<comment type="caution">
    <text evidence="2">The sequence shown here is derived from an EMBL/GenBank/DDBJ whole genome shotgun (WGS) entry which is preliminary data.</text>
</comment>
<dbReference type="EMBL" id="QRDZ01000008">
    <property type="protein sequence ID" value="RED83212.1"/>
    <property type="molecule type" value="Genomic_DNA"/>
</dbReference>
<keyword evidence="3" id="KW-1185">Reference proteome</keyword>
<evidence type="ECO:0000313" key="3">
    <source>
        <dbReference type="Proteomes" id="UP000256977"/>
    </source>
</evidence>
<dbReference type="GO" id="GO:0005886">
    <property type="term" value="C:plasma membrane"/>
    <property type="evidence" value="ECO:0007669"/>
    <property type="project" value="TreeGrafter"/>
</dbReference>
<dbReference type="Gene3D" id="3.40.50.620">
    <property type="entry name" value="HUPs"/>
    <property type="match status" value="1"/>
</dbReference>
<dbReference type="PANTHER" id="PTHR30336">
    <property type="entry name" value="INNER MEMBRANE PROTEIN, PROBABLE PERMEASE"/>
    <property type="match status" value="1"/>
</dbReference>
<accession>A0A3D9KA98</accession>
<evidence type="ECO:0000259" key="1">
    <source>
        <dbReference type="Pfam" id="PF02698"/>
    </source>
</evidence>
<gene>
    <name evidence="2" type="ORF">DFP98_10855</name>
</gene>
<evidence type="ECO:0000313" key="2">
    <source>
        <dbReference type="EMBL" id="RED83212.1"/>
    </source>
</evidence>
<dbReference type="InterPro" id="IPR003848">
    <property type="entry name" value="DUF218"/>
</dbReference>
<dbReference type="AlphaFoldDB" id="A0A3D9KA98"/>
<dbReference type="Proteomes" id="UP000256977">
    <property type="component" value="Unassembled WGS sequence"/>
</dbReference>
<organism evidence="2 3">
    <name type="scientific">Cohnella phaseoli</name>
    <dbReference type="NCBI Taxonomy" id="456490"/>
    <lineage>
        <taxon>Bacteria</taxon>
        <taxon>Bacillati</taxon>
        <taxon>Bacillota</taxon>
        <taxon>Bacilli</taxon>
        <taxon>Bacillales</taxon>
        <taxon>Paenibacillaceae</taxon>
        <taxon>Cohnella</taxon>
    </lineage>
</organism>
<dbReference type="PANTHER" id="PTHR30336:SF20">
    <property type="entry name" value="DUF218 DOMAIN-CONTAINING PROTEIN"/>
    <property type="match status" value="1"/>
</dbReference>
<name>A0A3D9KA98_9BACL</name>